<protein>
    <submittedName>
        <fullName evidence="2">Uncharacterized protein</fullName>
    </submittedName>
</protein>
<comment type="caution">
    <text evidence="2">The sequence shown here is derived from an EMBL/GenBank/DDBJ whole genome shotgun (WGS) entry which is preliminary data.</text>
</comment>
<feature type="region of interest" description="Disordered" evidence="1">
    <location>
        <begin position="1"/>
        <end position="26"/>
    </location>
</feature>
<evidence type="ECO:0000256" key="1">
    <source>
        <dbReference type="SAM" id="MobiDB-lite"/>
    </source>
</evidence>
<dbReference type="Proteomes" id="UP000543836">
    <property type="component" value="Unassembled WGS sequence"/>
</dbReference>
<gene>
    <name evidence="2" type="ORF">GGE60_000586</name>
</gene>
<evidence type="ECO:0000313" key="3">
    <source>
        <dbReference type="Proteomes" id="UP000543836"/>
    </source>
</evidence>
<name>A0A7W6ZPR6_9HYPH</name>
<proteinExistence type="predicted"/>
<dbReference type="AlphaFoldDB" id="A0A7W6ZPR6"/>
<dbReference type="EMBL" id="JACIIG010000001">
    <property type="protein sequence ID" value="MBB4566498.1"/>
    <property type="molecule type" value="Genomic_DNA"/>
</dbReference>
<reference evidence="2 3" key="1">
    <citation type="submission" date="2020-08" db="EMBL/GenBank/DDBJ databases">
        <title>Genomic Encyclopedia of Type Strains, Phase IV (KMG-V): Genome sequencing to study the core and pangenomes of soil and plant-associated prokaryotes.</title>
        <authorList>
            <person name="Whitman W."/>
        </authorList>
    </citation>
    <scope>NUCLEOTIDE SEQUENCE [LARGE SCALE GENOMIC DNA]</scope>
    <source>
        <strain evidence="2 3">SEMIA 492</strain>
    </source>
</reference>
<sequence>MDVHQLNQQDCGEGSQRSADINPIEQGIKSAMPKDTSQKLIYAINKQNDATQRNFVAWILRHRQSSVLKQRDFAVLLLRNPSLSGIELMN</sequence>
<dbReference type="GeneID" id="32527558"/>
<keyword evidence="3" id="KW-1185">Reference proteome</keyword>
<accession>A0A7W6ZPR6</accession>
<organism evidence="2 3">
    <name type="scientific">Rhizobium leucaenae</name>
    <dbReference type="NCBI Taxonomy" id="29450"/>
    <lineage>
        <taxon>Bacteria</taxon>
        <taxon>Pseudomonadati</taxon>
        <taxon>Pseudomonadota</taxon>
        <taxon>Alphaproteobacteria</taxon>
        <taxon>Hyphomicrobiales</taxon>
        <taxon>Rhizobiaceae</taxon>
        <taxon>Rhizobium/Agrobacterium group</taxon>
        <taxon>Rhizobium</taxon>
    </lineage>
</organism>
<evidence type="ECO:0000313" key="2">
    <source>
        <dbReference type="EMBL" id="MBB4566498.1"/>
    </source>
</evidence>
<feature type="compositionally biased region" description="Polar residues" evidence="1">
    <location>
        <begin position="1"/>
        <end position="19"/>
    </location>
</feature>
<dbReference type="RefSeq" id="WP_028752862.1">
    <property type="nucleotide sequence ID" value="NZ_JACIIG010000001.1"/>
</dbReference>